<dbReference type="PANTHER" id="PTHR38001">
    <property type="entry name" value="PROTEIN CEBPZOS"/>
    <property type="match status" value="1"/>
</dbReference>
<dbReference type="InterPro" id="IPR037764">
    <property type="entry name" value="CEBPZOS"/>
</dbReference>
<proteinExistence type="predicted"/>
<evidence type="ECO:0000256" key="1">
    <source>
        <dbReference type="SAM" id="Phobius"/>
    </source>
</evidence>
<evidence type="ECO:0000313" key="2">
    <source>
        <dbReference type="Ensembl" id="ENSZALP00000003340.1"/>
    </source>
</evidence>
<sequence>GRRRAPAMARRVLRGLLLLEAAGLLGALLLYRAMDRSQGAAGRAGAAPRRGRGAVYYKSNEWSGIHGIRENDQMTWLSSKN</sequence>
<feature type="transmembrane region" description="Helical" evidence="1">
    <location>
        <begin position="12"/>
        <end position="31"/>
    </location>
</feature>
<protein>
    <submittedName>
        <fullName evidence="2">Uncharacterized protein</fullName>
    </submittedName>
</protein>
<reference evidence="2" key="1">
    <citation type="submission" date="2025-08" db="UniProtKB">
        <authorList>
            <consortium name="Ensembl"/>
        </authorList>
    </citation>
    <scope>IDENTIFICATION</scope>
</reference>
<keyword evidence="1" id="KW-0472">Membrane</keyword>
<dbReference type="Ensembl" id="ENSZALT00000005356.1">
    <property type="protein sequence ID" value="ENSZALP00000003340.1"/>
    <property type="gene ID" value="ENSZALG00000003365.1"/>
</dbReference>
<accession>A0A8D2M8X3</accession>
<keyword evidence="1" id="KW-0812">Transmembrane</keyword>
<organism evidence="2 3">
    <name type="scientific">Zonotrichia albicollis</name>
    <name type="common">White-throated sparrow</name>
    <name type="synonym">Fringilla albicollis</name>
    <dbReference type="NCBI Taxonomy" id="44394"/>
    <lineage>
        <taxon>Eukaryota</taxon>
        <taxon>Metazoa</taxon>
        <taxon>Chordata</taxon>
        <taxon>Craniata</taxon>
        <taxon>Vertebrata</taxon>
        <taxon>Euteleostomi</taxon>
        <taxon>Archelosauria</taxon>
        <taxon>Archosauria</taxon>
        <taxon>Dinosauria</taxon>
        <taxon>Saurischia</taxon>
        <taxon>Theropoda</taxon>
        <taxon>Coelurosauria</taxon>
        <taxon>Aves</taxon>
        <taxon>Neognathae</taxon>
        <taxon>Neoaves</taxon>
        <taxon>Telluraves</taxon>
        <taxon>Australaves</taxon>
        <taxon>Passeriformes</taxon>
        <taxon>Passerellidae</taxon>
        <taxon>Zonotrichia</taxon>
    </lineage>
</organism>
<keyword evidence="3" id="KW-1185">Reference proteome</keyword>
<reference evidence="2" key="2">
    <citation type="submission" date="2025-09" db="UniProtKB">
        <authorList>
            <consortium name="Ensembl"/>
        </authorList>
    </citation>
    <scope>IDENTIFICATION</scope>
</reference>
<evidence type="ECO:0000313" key="3">
    <source>
        <dbReference type="Proteomes" id="UP000694413"/>
    </source>
</evidence>
<dbReference type="PANTHER" id="PTHR38001:SF1">
    <property type="entry name" value="PROTEIN CEBPZOS"/>
    <property type="match status" value="1"/>
</dbReference>
<dbReference type="Proteomes" id="UP000694413">
    <property type="component" value="Unassembled WGS sequence"/>
</dbReference>
<keyword evidence="1" id="KW-1133">Transmembrane helix</keyword>
<dbReference type="AlphaFoldDB" id="A0A8D2M8X3"/>
<name>A0A8D2M8X3_ZONAL</name>